<dbReference type="AlphaFoldDB" id="A0A0F2LX44"/>
<protein>
    <submittedName>
        <fullName evidence="2">Uncharacterized protein</fullName>
    </submittedName>
</protein>
<sequence>MVRGATTCNELLCETGQLTKGGQCTLWDSLVPLESKRAREQESKKRDRVPFSNSNRVSGRTDTIEADTELKVRDKVVPDKSVQALVSP</sequence>
<accession>A0A0F2LX44</accession>
<name>A0A0F2LX44_SPOSC</name>
<dbReference type="GeneID" id="27663532"/>
<organism evidence="2 3">
    <name type="scientific">Sporothrix schenckii 1099-18</name>
    <dbReference type="NCBI Taxonomy" id="1397361"/>
    <lineage>
        <taxon>Eukaryota</taxon>
        <taxon>Fungi</taxon>
        <taxon>Dikarya</taxon>
        <taxon>Ascomycota</taxon>
        <taxon>Pezizomycotina</taxon>
        <taxon>Sordariomycetes</taxon>
        <taxon>Sordariomycetidae</taxon>
        <taxon>Ophiostomatales</taxon>
        <taxon>Ophiostomataceae</taxon>
        <taxon>Sporothrix</taxon>
    </lineage>
</organism>
<dbReference type="EMBL" id="AXCR01000011">
    <property type="protein sequence ID" value="KJR81429.1"/>
    <property type="molecule type" value="Genomic_DNA"/>
</dbReference>
<evidence type="ECO:0000313" key="2">
    <source>
        <dbReference type="EMBL" id="KJR81429.1"/>
    </source>
</evidence>
<evidence type="ECO:0000256" key="1">
    <source>
        <dbReference type="SAM" id="MobiDB-lite"/>
    </source>
</evidence>
<dbReference type="RefSeq" id="XP_016584105.1">
    <property type="nucleotide sequence ID" value="XM_016728255.1"/>
</dbReference>
<gene>
    <name evidence="2" type="ORF">SPSK_01326</name>
</gene>
<reference evidence="2 3" key="1">
    <citation type="journal article" date="2014" name="BMC Genomics">
        <title>Comparative genomics of the major fungal agents of human and animal Sporotrichosis: Sporothrix schenckii and Sporothrix brasiliensis.</title>
        <authorList>
            <person name="Teixeira M.M."/>
            <person name="de Almeida L.G."/>
            <person name="Kubitschek-Barreira P."/>
            <person name="Alves F.L."/>
            <person name="Kioshima E.S."/>
            <person name="Abadio A.K."/>
            <person name="Fernandes L."/>
            <person name="Derengowski L.S."/>
            <person name="Ferreira K.S."/>
            <person name="Souza R.C."/>
            <person name="Ruiz J.C."/>
            <person name="de Andrade N.C."/>
            <person name="Paes H.C."/>
            <person name="Nicola A.M."/>
            <person name="Albuquerque P."/>
            <person name="Gerber A.L."/>
            <person name="Martins V.P."/>
            <person name="Peconick L.D."/>
            <person name="Neto A.V."/>
            <person name="Chaucanez C.B."/>
            <person name="Silva P.A."/>
            <person name="Cunha O.L."/>
            <person name="de Oliveira F.F."/>
            <person name="dos Santos T.C."/>
            <person name="Barros A.L."/>
            <person name="Soares M.A."/>
            <person name="de Oliveira L.M."/>
            <person name="Marini M.M."/>
            <person name="Villalobos-Duno H."/>
            <person name="Cunha M.M."/>
            <person name="de Hoog S."/>
            <person name="da Silveira J.F."/>
            <person name="Henrissat B."/>
            <person name="Nino-Vega G.A."/>
            <person name="Cisalpino P.S."/>
            <person name="Mora-Montes H.M."/>
            <person name="Almeida S.R."/>
            <person name="Stajich J.E."/>
            <person name="Lopes-Bezerra L.M."/>
            <person name="Vasconcelos A.T."/>
            <person name="Felipe M.S."/>
        </authorList>
    </citation>
    <scope>NUCLEOTIDE SEQUENCE [LARGE SCALE GENOMIC DNA]</scope>
    <source>
        <strain evidence="2 3">1099-18</strain>
    </source>
</reference>
<comment type="caution">
    <text evidence="2">The sequence shown here is derived from an EMBL/GenBank/DDBJ whole genome shotgun (WGS) entry which is preliminary data.</text>
</comment>
<evidence type="ECO:0000313" key="3">
    <source>
        <dbReference type="Proteomes" id="UP000033710"/>
    </source>
</evidence>
<dbReference type="Proteomes" id="UP000033710">
    <property type="component" value="Unassembled WGS sequence"/>
</dbReference>
<reference evidence="2 3" key="2">
    <citation type="journal article" date="2015" name="Eukaryot. Cell">
        <title>Asexual propagation of a virulent clone complex in a human and feline outbreak of sporotrichosis.</title>
        <authorList>
            <person name="Teixeira Mde M."/>
            <person name="Rodrigues A.M."/>
            <person name="Tsui C.K."/>
            <person name="de Almeida L.G."/>
            <person name="Van Diepeningen A.D."/>
            <person name="van den Ende B.G."/>
            <person name="Fernandes G.F."/>
            <person name="Kano R."/>
            <person name="Hamelin R.C."/>
            <person name="Lopes-Bezerra L.M."/>
            <person name="Vasconcelos A.T."/>
            <person name="de Hoog S."/>
            <person name="de Camargo Z.P."/>
            <person name="Felipe M.S."/>
        </authorList>
    </citation>
    <scope>NUCLEOTIDE SEQUENCE [LARGE SCALE GENOMIC DNA]</scope>
    <source>
        <strain evidence="2 3">1099-18</strain>
    </source>
</reference>
<feature type="region of interest" description="Disordered" evidence="1">
    <location>
        <begin position="37"/>
        <end position="65"/>
    </location>
</feature>
<feature type="compositionally biased region" description="Polar residues" evidence="1">
    <location>
        <begin position="51"/>
        <end position="61"/>
    </location>
</feature>
<dbReference type="VEuPathDB" id="FungiDB:SPSK_01326"/>
<dbReference type="KEGG" id="ssck:SPSK_01326"/>
<proteinExistence type="predicted"/>
<feature type="compositionally biased region" description="Basic and acidic residues" evidence="1">
    <location>
        <begin position="37"/>
        <end position="49"/>
    </location>
</feature>